<sequence>MRFLLFPFFLLPLCDVSMGILLPIFTPLHILLRNAPWSRHLTHHRFNFSRDISRSDFWSRSTHCLLIPSFVPQVAHITFVRTTSDNVSDRHKAGMPFGVHGKWKHSSTQSHKKSD</sequence>
<evidence type="ECO:0000313" key="4">
    <source>
        <dbReference type="EMBL" id="VUZ44865.1"/>
    </source>
</evidence>
<evidence type="ECO:0000313" key="2">
    <source>
        <dbReference type="EMBL" id="VUZ44344.1"/>
    </source>
</evidence>
<keyword evidence="5" id="KW-1185">Reference proteome</keyword>
<reference evidence="2 5" key="1">
    <citation type="submission" date="2019-07" db="EMBL/GenBank/DDBJ databases">
        <authorList>
            <person name="Jastrzebski P J."/>
            <person name="Paukszto L."/>
            <person name="Jastrzebski P J."/>
        </authorList>
    </citation>
    <scope>NUCLEOTIDE SEQUENCE [LARGE SCALE GENOMIC DNA]</scope>
    <source>
        <strain evidence="2 5">WMS-il1</strain>
    </source>
</reference>
<dbReference type="EMBL" id="CABIJS010000154">
    <property type="protein sequence ID" value="VUZ44863.1"/>
    <property type="molecule type" value="Genomic_DNA"/>
</dbReference>
<feature type="compositionally biased region" description="Basic residues" evidence="1">
    <location>
        <begin position="101"/>
        <end position="115"/>
    </location>
</feature>
<evidence type="ECO:0000313" key="5">
    <source>
        <dbReference type="Proteomes" id="UP000321570"/>
    </source>
</evidence>
<accession>A0A564YCT5</accession>
<dbReference type="EMBL" id="CABIJS010000154">
    <property type="protein sequence ID" value="VUZ44865.1"/>
    <property type="molecule type" value="Genomic_DNA"/>
</dbReference>
<organism evidence="2 5">
    <name type="scientific">Hymenolepis diminuta</name>
    <name type="common">Rat tapeworm</name>
    <dbReference type="NCBI Taxonomy" id="6216"/>
    <lineage>
        <taxon>Eukaryota</taxon>
        <taxon>Metazoa</taxon>
        <taxon>Spiralia</taxon>
        <taxon>Lophotrochozoa</taxon>
        <taxon>Platyhelminthes</taxon>
        <taxon>Cestoda</taxon>
        <taxon>Eucestoda</taxon>
        <taxon>Cyclophyllidea</taxon>
        <taxon>Hymenolepididae</taxon>
        <taxon>Hymenolepis</taxon>
    </lineage>
</organism>
<evidence type="ECO:0000256" key="1">
    <source>
        <dbReference type="SAM" id="MobiDB-lite"/>
    </source>
</evidence>
<evidence type="ECO:0000313" key="3">
    <source>
        <dbReference type="EMBL" id="VUZ44863.1"/>
    </source>
</evidence>
<feature type="region of interest" description="Disordered" evidence="1">
    <location>
        <begin position="95"/>
        <end position="115"/>
    </location>
</feature>
<protein>
    <submittedName>
        <fullName evidence="2">Uncharacterized protein</fullName>
    </submittedName>
</protein>
<dbReference type="AlphaFoldDB" id="A0A564YCT5"/>
<name>A0A564YCT5_HYMDI</name>
<dbReference type="EMBL" id="CABIJS010000123">
    <property type="protein sequence ID" value="VUZ44344.1"/>
    <property type="molecule type" value="Genomic_DNA"/>
</dbReference>
<gene>
    <name evidence="2" type="ORF">WMSIL1_LOCUS4597</name>
    <name evidence="4" type="ORF">WMSIL1_LOCUS4978</name>
    <name evidence="3" type="ORF">WMSIL1_LOCUS4979</name>
</gene>
<dbReference type="Proteomes" id="UP000321570">
    <property type="component" value="Unassembled WGS sequence"/>
</dbReference>
<proteinExistence type="predicted"/>